<dbReference type="PANTHER" id="PTHR43805">
    <property type="entry name" value="GLYCEROPHOSPHORYL DIESTER PHOSPHODIESTERASE"/>
    <property type="match status" value="1"/>
</dbReference>
<dbReference type="PANTHER" id="PTHR43805:SF1">
    <property type="entry name" value="GP-PDE DOMAIN-CONTAINING PROTEIN"/>
    <property type="match status" value="1"/>
</dbReference>
<keyword evidence="1" id="KW-1133">Transmembrane helix</keyword>
<keyword evidence="4" id="KW-1185">Reference proteome</keyword>
<evidence type="ECO:0000259" key="2">
    <source>
        <dbReference type="PROSITE" id="PS51704"/>
    </source>
</evidence>
<dbReference type="SUPFAM" id="SSF51695">
    <property type="entry name" value="PLC-like phosphodiesterases"/>
    <property type="match status" value="1"/>
</dbReference>
<name>A0A642URC4_9ASCO</name>
<dbReference type="OrthoDB" id="1058301at2759"/>
<dbReference type="Proteomes" id="UP000761534">
    <property type="component" value="Unassembled WGS sequence"/>
</dbReference>
<dbReference type="InterPro" id="IPR030395">
    <property type="entry name" value="GP_PDE_dom"/>
</dbReference>
<evidence type="ECO:0000256" key="1">
    <source>
        <dbReference type="SAM" id="Phobius"/>
    </source>
</evidence>
<accession>A0A642URC4</accession>
<evidence type="ECO:0000313" key="3">
    <source>
        <dbReference type="EMBL" id="KAA8903877.1"/>
    </source>
</evidence>
<feature type="transmembrane region" description="Helical" evidence="1">
    <location>
        <begin position="246"/>
        <end position="271"/>
    </location>
</feature>
<feature type="domain" description="GP-PDE" evidence="2">
    <location>
        <begin position="1"/>
        <end position="220"/>
    </location>
</feature>
<sequence length="277" mass="31199">MEEGMKLTYIDIQVSGDGVVVVSHDPSSLRCFGVHHAITSTPYYGVLDKLETADKFKERMPTFKELAELFASSSDYSNVQLMLDVKRTNEPWVISKVVEVLKDVNPDMTGFWAKRMALGIWREDVLAAAEKDAPELPIVFIGVSLRLARKFMHHKQVAGLSVHHASLNLPGGDSLIKDARVNGKLIYSWTVNSPAAMKWAVSANLDGIVTDHPDVYTRFIDGITQKEIDTIYSASAPHSFFTWKELWIQFPLIYVLAAFYFTLATFSNFILPQRKKI</sequence>
<organism evidence="3 4">
    <name type="scientific">Trichomonascus ciferrii</name>
    <dbReference type="NCBI Taxonomy" id="44093"/>
    <lineage>
        <taxon>Eukaryota</taxon>
        <taxon>Fungi</taxon>
        <taxon>Dikarya</taxon>
        <taxon>Ascomycota</taxon>
        <taxon>Saccharomycotina</taxon>
        <taxon>Dipodascomycetes</taxon>
        <taxon>Dipodascales</taxon>
        <taxon>Trichomonascaceae</taxon>
        <taxon>Trichomonascus</taxon>
        <taxon>Trichomonascus ciferrii complex</taxon>
    </lineage>
</organism>
<keyword evidence="1" id="KW-0472">Membrane</keyword>
<comment type="caution">
    <text evidence="3">The sequence shown here is derived from an EMBL/GenBank/DDBJ whole genome shotgun (WGS) entry which is preliminary data.</text>
</comment>
<dbReference type="VEuPathDB" id="FungiDB:TRICI_005627"/>
<reference evidence="3" key="1">
    <citation type="journal article" date="2019" name="G3 (Bethesda)">
        <title>Genome Assemblies of Two Rare Opportunistic Yeast Pathogens: Diutina rugosa (syn. Candida rugosa) and Trichomonascus ciferrii (syn. Candida ciferrii).</title>
        <authorList>
            <person name="Mixao V."/>
            <person name="Saus E."/>
            <person name="Hansen A.P."/>
            <person name="Lass-Florl C."/>
            <person name="Gabaldon T."/>
        </authorList>
    </citation>
    <scope>NUCLEOTIDE SEQUENCE</scope>
    <source>
        <strain evidence="3">CBS 4856</strain>
    </source>
</reference>
<dbReference type="AlphaFoldDB" id="A0A642URC4"/>
<dbReference type="Pfam" id="PF03009">
    <property type="entry name" value="GDPD"/>
    <property type="match status" value="1"/>
</dbReference>
<dbReference type="EMBL" id="SWFS01000437">
    <property type="protein sequence ID" value="KAA8903877.1"/>
    <property type="molecule type" value="Genomic_DNA"/>
</dbReference>
<evidence type="ECO:0000313" key="4">
    <source>
        <dbReference type="Proteomes" id="UP000761534"/>
    </source>
</evidence>
<proteinExistence type="predicted"/>
<gene>
    <name evidence="3" type="ORF">TRICI_005627</name>
</gene>
<dbReference type="GO" id="GO:0006629">
    <property type="term" value="P:lipid metabolic process"/>
    <property type="evidence" value="ECO:0007669"/>
    <property type="project" value="InterPro"/>
</dbReference>
<keyword evidence="1" id="KW-0812">Transmembrane</keyword>
<dbReference type="Gene3D" id="3.20.20.190">
    <property type="entry name" value="Phosphatidylinositol (PI) phosphodiesterase"/>
    <property type="match status" value="1"/>
</dbReference>
<dbReference type="GO" id="GO:0008081">
    <property type="term" value="F:phosphoric diester hydrolase activity"/>
    <property type="evidence" value="ECO:0007669"/>
    <property type="project" value="InterPro"/>
</dbReference>
<dbReference type="InterPro" id="IPR017946">
    <property type="entry name" value="PLC-like_Pdiesterase_TIM-brl"/>
</dbReference>
<dbReference type="PROSITE" id="PS51704">
    <property type="entry name" value="GP_PDE"/>
    <property type="match status" value="1"/>
</dbReference>
<protein>
    <recommendedName>
        <fullName evidence="2">GP-PDE domain-containing protein</fullName>
    </recommendedName>
</protein>